<dbReference type="RefSeq" id="WP_221300240.1">
    <property type="nucleotide sequence ID" value="NZ_JACIJD010000034.1"/>
</dbReference>
<dbReference type="EMBL" id="JACIJD010000034">
    <property type="protein sequence ID" value="MBB5696246.1"/>
    <property type="molecule type" value="Genomic_DNA"/>
</dbReference>
<reference evidence="1 2" key="1">
    <citation type="submission" date="2020-08" db="EMBL/GenBank/DDBJ databases">
        <title>Genomic Encyclopedia of Type Strains, Phase IV (KMG-IV): sequencing the most valuable type-strain genomes for metagenomic binning, comparative biology and taxonomic classification.</title>
        <authorList>
            <person name="Goeker M."/>
        </authorList>
    </citation>
    <scope>NUCLEOTIDE SEQUENCE [LARGE SCALE GENOMIC DNA]</scope>
    <source>
        <strain evidence="1 2">DSM 25622</strain>
    </source>
</reference>
<comment type="caution">
    <text evidence="1">The sequence shown here is derived from an EMBL/GenBank/DDBJ whole genome shotgun (WGS) entry which is preliminary data.</text>
</comment>
<sequence length="76" mass="8713">MDGVREQITAWLEVQPALSAVAILERLREADPVRFRLEHKRTVQRFVKLRRAVMARDVLLGTLPSRSLPEPQVQPA</sequence>
<organism evidence="1 2">
    <name type="scientific">Muricoccus pecuniae</name>
    <dbReference type="NCBI Taxonomy" id="693023"/>
    <lineage>
        <taxon>Bacteria</taxon>
        <taxon>Pseudomonadati</taxon>
        <taxon>Pseudomonadota</taxon>
        <taxon>Alphaproteobacteria</taxon>
        <taxon>Acetobacterales</taxon>
        <taxon>Roseomonadaceae</taxon>
        <taxon>Muricoccus</taxon>
    </lineage>
</organism>
<keyword evidence="2" id="KW-1185">Reference proteome</keyword>
<protein>
    <submittedName>
        <fullName evidence="1">Uncharacterized protein</fullName>
    </submittedName>
</protein>
<evidence type="ECO:0000313" key="1">
    <source>
        <dbReference type="EMBL" id="MBB5696246.1"/>
    </source>
</evidence>
<gene>
    <name evidence="1" type="ORF">FHS87_004316</name>
</gene>
<name>A0A840Y7X3_9PROT</name>
<dbReference type="Proteomes" id="UP000580654">
    <property type="component" value="Unassembled WGS sequence"/>
</dbReference>
<proteinExistence type="predicted"/>
<dbReference type="AlphaFoldDB" id="A0A840Y7X3"/>
<accession>A0A840Y7X3</accession>
<evidence type="ECO:0000313" key="2">
    <source>
        <dbReference type="Proteomes" id="UP000580654"/>
    </source>
</evidence>